<dbReference type="EMBL" id="DXCO01000029">
    <property type="protein sequence ID" value="HIY78110.1"/>
    <property type="molecule type" value="Genomic_DNA"/>
</dbReference>
<protein>
    <recommendedName>
        <fullName evidence="6">Probable membrane transporter protein</fullName>
    </recommendedName>
</protein>
<feature type="transmembrane region" description="Helical" evidence="6">
    <location>
        <begin position="40"/>
        <end position="60"/>
    </location>
</feature>
<dbReference type="GO" id="GO:0005886">
    <property type="term" value="C:plasma membrane"/>
    <property type="evidence" value="ECO:0007669"/>
    <property type="project" value="UniProtKB-SubCell"/>
</dbReference>
<comment type="subcellular location">
    <subcellularLocation>
        <location evidence="6">Cell membrane</location>
        <topology evidence="6">Multi-pass membrane protein</topology>
    </subcellularLocation>
    <subcellularLocation>
        <location evidence="1">Membrane</location>
        <topology evidence="1">Multi-pass membrane protein</topology>
    </subcellularLocation>
</comment>
<feature type="transmembrane region" description="Helical" evidence="6">
    <location>
        <begin position="72"/>
        <end position="90"/>
    </location>
</feature>
<dbReference type="AlphaFoldDB" id="A0A9D1Z766"/>
<dbReference type="PANTHER" id="PTHR43701:SF2">
    <property type="entry name" value="MEMBRANE TRANSPORTER PROTEIN YJNA-RELATED"/>
    <property type="match status" value="1"/>
</dbReference>
<name>A0A9D1Z766_9FIRM</name>
<keyword evidence="6" id="KW-1003">Cell membrane</keyword>
<organism evidence="7 8">
    <name type="scientific">Candidatus Borkfalkia excrementavium</name>
    <dbReference type="NCBI Taxonomy" id="2838505"/>
    <lineage>
        <taxon>Bacteria</taxon>
        <taxon>Bacillati</taxon>
        <taxon>Bacillota</taxon>
        <taxon>Clostridia</taxon>
        <taxon>Christensenellales</taxon>
        <taxon>Christensenellaceae</taxon>
        <taxon>Candidatus Borkfalkia</taxon>
    </lineage>
</organism>
<evidence type="ECO:0000256" key="3">
    <source>
        <dbReference type="ARBA" id="ARBA00022692"/>
    </source>
</evidence>
<feature type="transmembrane region" description="Helical" evidence="6">
    <location>
        <begin position="102"/>
        <end position="122"/>
    </location>
</feature>
<comment type="caution">
    <text evidence="7">The sequence shown here is derived from an EMBL/GenBank/DDBJ whole genome shotgun (WGS) entry which is preliminary data.</text>
</comment>
<keyword evidence="5 6" id="KW-0472">Membrane</keyword>
<feature type="transmembrane region" description="Helical" evidence="6">
    <location>
        <begin position="7"/>
        <end position="34"/>
    </location>
</feature>
<dbReference type="Proteomes" id="UP000824135">
    <property type="component" value="Unassembled WGS sequence"/>
</dbReference>
<evidence type="ECO:0000256" key="6">
    <source>
        <dbReference type="RuleBase" id="RU363041"/>
    </source>
</evidence>
<dbReference type="InterPro" id="IPR051598">
    <property type="entry name" value="TSUP/Inactive_protease-like"/>
</dbReference>
<reference evidence="7" key="1">
    <citation type="journal article" date="2021" name="PeerJ">
        <title>Extensive microbial diversity within the chicken gut microbiome revealed by metagenomics and culture.</title>
        <authorList>
            <person name="Gilroy R."/>
            <person name="Ravi A."/>
            <person name="Getino M."/>
            <person name="Pursley I."/>
            <person name="Horton D.L."/>
            <person name="Alikhan N.F."/>
            <person name="Baker D."/>
            <person name="Gharbi K."/>
            <person name="Hall N."/>
            <person name="Watson M."/>
            <person name="Adriaenssens E.M."/>
            <person name="Foster-Nyarko E."/>
            <person name="Jarju S."/>
            <person name="Secka A."/>
            <person name="Antonio M."/>
            <person name="Oren A."/>
            <person name="Chaudhuri R.R."/>
            <person name="La Ragione R."/>
            <person name="Hildebrand F."/>
            <person name="Pallen M.J."/>
        </authorList>
    </citation>
    <scope>NUCLEOTIDE SEQUENCE</scope>
    <source>
        <strain evidence="7">CHK199-9574</strain>
    </source>
</reference>
<evidence type="ECO:0000256" key="2">
    <source>
        <dbReference type="ARBA" id="ARBA00009142"/>
    </source>
</evidence>
<proteinExistence type="inferred from homology"/>
<accession>A0A9D1Z766</accession>
<dbReference type="PANTHER" id="PTHR43701">
    <property type="entry name" value="MEMBRANE TRANSPORTER PROTEIN MJ0441-RELATED"/>
    <property type="match status" value="1"/>
</dbReference>
<evidence type="ECO:0000256" key="4">
    <source>
        <dbReference type="ARBA" id="ARBA00022989"/>
    </source>
</evidence>
<evidence type="ECO:0000256" key="1">
    <source>
        <dbReference type="ARBA" id="ARBA00004141"/>
    </source>
</evidence>
<dbReference type="InterPro" id="IPR002781">
    <property type="entry name" value="TM_pro_TauE-like"/>
</dbReference>
<keyword evidence="3 6" id="KW-0812">Transmembrane</keyword>
<evidence type="ECO:0000313" key="8">
    <source>
        <dbReference type="Proteomes" id="UP000824135"/>
    </source>
</evidence>
<dbReference type="Pfam" id="PF01925">
    <property type="entry name" value="TauE"/>
    <property type="match status" value="1"/>
</dbReference>
<sequence>MRFIVYLIAGVLGGFLGGMGMGGGTVLIPILTIFCGVEQHLAQSVNLLSFLPMALLSLRVHSQNGLLDTKGVLWVILPAVALSVLGGIFVKGVSGGALKTSFGVFLCVLSVWQFYTGVKGVLAERNARGVK</sequence>
<keyword evidence="4 6" id="KW-1133">Transmembrane helix</keyword>
<evidence type="ECO:0000313" key="7">
    <source>
        <dbReference type="EMBL" id="HIY78110.1"/>
    </source>
</evidence>
<comment type="similarity">
    <text evidence="2 6">Belongs to the 4-toluene sulfonate uptake permease (TSUP) (TC 2.A.102) family.</text>
</comment>
<reference evidence="7" key="2">
    <citation type="submission" date="2021-04" db="EMBL/GenBank/DDBJ databases">
        <authorList>
            <person name="Gilroy R."/>
        </authorList>
    </citation>
    <scope>NUCLEOTIDE SEQUENCE</scope>
    <source>
        <strain evidence="7">CHK199-9574</strain>
    </source>
</reference>
<evidence type="ECO:0000256" key="5">
    <source>
        <dbReference type="ARBA" id="ARBA00023136"/>
    </source>
</evidence>
<gene>
    <name evidence="7" type="ORF">H9728_03610</name>
</gene>